<organism evidence="2 3">
    <name type="scientific">Saccharothrix xinjiangensis</name>
    <dbReference type="NCBI Taxonomy" id="204798"/>
    <lineage>
        <taxon>Bacteria</taxon>
        <taxon>Bacillati</taxon>
        <taxon>Actinomycetota</taxon>
        <taxon>Actinomycetes</taxon>
        <taxon>Pseudonocardiales</taxon>
        <taxon>Pseudonocardiaceae</taxon>
        <taxon>Saccharothrix</taxon>
    </lineage>
</organism>
<comment type="caution">
    <text evidence="2">The sequence shown here is derived from an EMBL/GenBank/DDBJ whole genome shotgun (WGS) entry which is preliminary data.</text>
</comment>
<evidence type="ECO:0000313" key="3">
    <source>
        <dbReference type="Proteomes" id="UP001595833"/>
    </source>
</evidence>
<dbReference type="EMBL" id="JBHSJB010000028">
    <property type="protein sequence ID" value="MFC5057666.1"/>
    <property type="molecule type" value="Genomic_DNA"/>
</dbReference>
<reference evidence="3" key="1">
    <citation type="journal article" date="2019" name="Int. J. Syst. Evol. Microbiol.">
        <title>The Global Catalogue of Microorganisms (GCM) 10K type strain sequencing project: providing services to taxonomists for standard genome sequencing and annotation.</title>
        <authorList>
            <consortium name="The Broad Institute Genomics Platform"/>
            <consortium name="The Broad Institute Genome Sequencing Center for Infectious Disease"/>
            <person name="Wu L."/>
            <person name="Ma J."/>
        </authorList>
    </citation>
    <scope>NUCLEOTIDE SEQUENCE [LARGE SCALE GENOMIC DNA]</scope>
    <source>
        <strain evidence="3">KCTC 12848</strain>
    </source>
</reference>
<protein>
    <submittedName>
        <fullName evidence="2">SRPBCC family protein</fullName>
    </submittedName>
</protein>
<dbReference type="SUPFAM" id="SSF55961">
    <property type="entry name" value="Bet v1-like"/>
    <property type="match status" value="1"/>
</dbReference>
<feature type="compositionally biased region" description="Polar residues" evidence="1">
    <location>
        <begin position="102"/>
        <end position="114"/>
    </location>
</feature>
<feature type="region of interest" description="Disordered" evidence="1">
    <location>
        <begin position="95"/>
        <end position="114"/>
    </location>
</feature>
<proteinExistence type="predicted"/>
<sequence length="114" mass="12550">MTSYEYRATVDMAADELFQFMARPESLPQHLPGLADTTPGVDSGGRRISWEEDGYRGEVVVIDDGPGRCQVAIAVKTDREGDVRRELEEAVAALTHRATGEAESSSTADENNWY</sequence>
<keyword evidence="3" id="KW-1185">Reference proteome</keyword>
<feature type="region of interest" description="Disordered" evidence="1">
    <location>
        <begin position="29"/>
        <end position="48"/>
    </location>
</feature>
<gene>
    <name evidence="2" type="ORF">ACFPFM_28455</name>
</gene>
<evidence type="ECO:0000256" key="1">
    <source>
        <dbReference type="SAM" id="MobiDB-lite"/>
    </source>
</evidence>
<dbReference type="Proteomes" id="UP001595833">
    <property type="component" value="Unassembled WGS sequence"/>
</dbReference>
<dbReference type="RefSeq" id="WP_344035955.1">
    <property type="nucleotide sequence ID" value="NZ_BAAAKE010000004.1"/>
</dbReference>
<evidence type="ECO:0000313" key="2">
    <source>
        <dbReference type="EMBL" id="MFC5057666.1"/>
    </source>
</evidence>
<accession>A0ABV9Y5L0</accession>
<name>A0ABV9Y5L0_9PSEU</name>